<name>A0ABU1P111_9BACL</name>
<sequence length="510" mass="55848">MRNSFKITAITASLISLSLLTTACGGGAANAPATGGQATKAAAGPKPTLKALQIWQKDDYNTYPVAKMLEEKTGYKVQYDMLPQDKPEDKLNLLMSTNEPYDAVTISGTSDSKAQWADYAKRGALVDLTPLIEKYGPNIKKMISQETLDAAKVDGKIYAIPTKANPNTGGGILIRTDWLEKLNMKMPTTLDELTAVLKAFKEKDPGGIGAKLLPMSIRGDLPFVDNIVGAFGMANAWNEDGGKLTPRLLDPAFEKYIAFMNNLYKQKLLDNEFVLNKADNVKQKFSSGQVGIIQAAYSDVPTLIDALTKNIPSGKAQFLSVLKGPDGEMGFPGNAGFSAITFVPKSSKNPEDAVKWLNAKLDSDTFKNMAIGEEGKHYSFKDGAYSPILPIFVDERNAANNYLSGIDEKNYLAYWQARVRKDPRLFEAWEILNLKQPSGSRVIDPLGISPYLAAYSKNNLQLNQLTTDYAVKLIAGGDTISTLEATRQKFKASGGEVSYNEVNEWYKQKK</sequence>
<dbReference type="PROSITE" id="PS51257">
    <property type="entry name" value="PROKAR_LIPOPROTEIN"/>
    <property type="match status" value="1"/>
</dbReference>
<organism evidence="7 8">
    <name type="scientific">Paenibacillus qinlingensis</name>
    <dbReference type="NCBI Taxonomy" id="1837343"/>
    <lineage>
        <taxon>Bacteria</taxon>
        <taxon>Bacillati</taxon>
        <taxon>Bacillota</taxon>
        <taxon>Bacilli</taxon>
        <taxon>Bacillales</taxon>
        <taxon>Paenibacillaceae</taxon>
        <taxon>Paenibacillus</taxon>
    </lineage>
</organism>
<feature type="signal peptide" evidence="6">
    <location>
        <begin position="1"/>
        <end position="23"/>
    </location>
</feature>
<accession>A0ABU1P111</accession>
<evidence type="ECO:0000313" key="7">
    <source>
        <dbReference type="EMBL" id="MDR6553430.1"/>
    </source>
</evidence>
<evidence type="ECO:0000256" key="2">
    <source>
        <dbReference type="ARBA" id="ARBA00022729"/>
    </source>
</evidence>
<proteinExistence type="predicted"/>
<dbReference type="SUPFAM" id="SSF53850">
    <property type="entry name" value="Periplasmic binding protein-like II"/>
    <property type="match status" value="1"/>
</dbReference>
<keyword evidence="4" id="KW-0564">Palmitate</keyword>
<dbReference type="Gene3D" id="3.40.190.10">
    <property type="entry name" value="Periplasmic binding protein-like II"/>
    <property type="match status" value="2"/>
</dbReference>
<reference evidence="7 8" key="1">
    <citation type="submission" date="2023-07" db="EMBL/GenBank/DDBJ databases">
        <title>Sorghum-associated microbial communities from plants grown in Nebraska, USA.</title>
        <authorList>
            <person name="Schachtman D."/>
        </authorList>
    </citation>
    <scope>NUCLEOTIDE SEQUENCE [LARGE SCALE GENOMIC DNA]</scope>
    <source>
        <strain evidence="7 8">CC258</strain>
    </source>
</reference>
<dbReference type="PANTHER" id="PTHR43649:SF33">
    <property type="entry name" value="POLYGALACTURONAN_RHAMNOGALACTURONAN-BINDING PROTEIN YTCQ"/>
    <property type="match status" value="1"/>
</dbReference>
<evidence type="ECO:0000256" key="4">
    <source>
        <dbReference type="ARBA" id="ARBA00023139"/>
    </source>
</evidence>
<dbReference type="CDD" id="cd13580">
    <property type="entry name" value="PBP2_AlgQ_like_1"/>
    <property type="match status" value="1"/>
</dbReference>
<evidence type="ECO:0000313" key="8">
    <source>
        <dbReference type="Proteomes" id="UP001267290"/>
    </source>
</evidence>
<keyword evidence="8" id="KW-1185">Reference proteome</keyword>
<protein>
    <submittedName>
        <fullName evidence="7">Aldouronate transport system substrate-binding protein</fullName>
    </submittedName>
</protein>
<keyword evidence="2 6" id="KW-0732">Signal</keyword>
<dbReference type="Proteomes" id="UP001267290">
    <property type="component" value="Unassembled WGS sequence"/>
</dbReference>
<dbReference type="RefSeq" id="WP_310500901.1">
    <property type="nucleotide sequence ID" value="NZ_JAVDSB010000010.1"/>
</dbReference>
<evidence type="ECO:0000256" key="3">
    <source>
        <dbReference type="ARBA" id="ARBA00023136"/>
    </source>
</evidence>
<dbReference type="InterPro" id="IPR006059">
    <property type="entry name" value="SBP"/>
</dbReference>
<keyword evidence="1" id="KW-1003">Cell membrane</keyword>
<comment type="caution">
    <text evidence="7">The sequence shown here is derived from an EMBL/GenBank/DDBJ whole genome shotgun (WGS) entry which is preliminary data.</text>
</comment>
<evidence type="ECO:0000256" key="6">
    <source>
        <dbReference type="SAM" id="SignalP"/>
    </source>
</evidence>
<dbReference type="InterPro" id="IPR050490">
    <property type="entry name" value="Bact_solute-bd_prot1"/>
</dbReference>
<dbReference type="Pfam" id="PF13416">
    <property type="entry name" value="SBP_bac_8"/>
    <property type="match status" value="1"/>
</dbReference>
<dbReference type="EMBL" id="JAVDSB010000010">
    <property type="protein sequence ID" value="MDR6553430.1"/>
    <property type="molecule type" value="Genomic_DNA"/>
</dbReference>
<feature type="chain" id="PRO_5046550105" evidence="6">
    <location>
        <begin position="24"/>
        <end position="510"/>
    </location>
</feature>
<evidence type="ECO:0000256" key="5">
    <source>
        <dbReference type="ARBA" id="ARBA00023288"/>
    </source>
</evidence>
<evidence type="ECO:0000256" key="1">
    <source>
        <dbReference type="ARBA" id="ARBA00022475"/>
    </source>
</evidence>
<keyword evidence="5" id="KW-0449">Lipoprotein</keyword>
<dbReference type="PANTHER" id="PTHR43649">
    <property type="entry name" value="ARABINOSE-BINDING PROTEIN-RELATED"/>
    <property type="match status" value="1"/>
</dbReference>
<keyword evidence="3" id="KW-0472">Membrane</keyword>
<gene>
    <name evidence="7" type="ORF">J2736_004637</name>
</gene>